<sequence>MFNKVILASACLFSLSANATVISKNFSPILKNNYPLHITEPDRASLDQKNYSHGYLASYAQGYVDISKYLLTVDQVCFEVDTQYSGSGSTPGTAGVNVYNYFMYANGSRSTNKQNGSASSLARPTFSHCFELAEGYANSFVNEGKIAFTPYTTNENVAIADVRVSVTGLSKISGDIVTIDAASNVVGNAGGEAVMHPVESGVTYALTIIDNTTALSSGVGSYSTLGVSYLDASGNSTLKTLDGHTPVYLESMSDLSLFLIGSDTSSQGQMSVNIKKVNFD</sequence>
<comment type="caution">
    <text evidence="2">The sequence shown here is derived from an EMBL/GenBank/DDBJ whole genome shotgun (WGS) entry which is preliminary data.</text>
</comment>
<proteinExistence type="predicted"/>
<organism evidence="2 3">
    <name type="scientific">Pseudoalteromonas aurantia 208</name>
    <dbReference type="NCBI Taxonomy" id="1314867"/>
    <lineage>
        <taxon>Bacteria</taxon>
        <taxon>Pseudomonadati</taxon>
        <taxon>Pseudomonadota</taxon>
        <taxon>Gammaproteobacteria</taxon>
        <taxon>Alteromonadales</taxon>
        <taxon>Pseudoalteromonadaceae</taxon>
        <taxon>Pseudoalteromonas</taxon>
    </lineage>
</organism>
<dbReference type="Proteomes" id="UP000615755">
    <property type="component" value="Unassembled WGS sequence"/>
</dbReference>
<gene>
    <name evidence="2" type="ORF">PAUR_a2187</name>
</gene>
<feature type="signal peptide" evidence="1">
    <location>
        <begin position="1"/>
        <end position="19"/>
    </location>
</feature>
<keyword evidence="3" id="KW-1185">Reference proteome</keyword>
<accession>A0ABR9EC69</accession>
<feature type="chain" id="PRO_5047366776" evidence="1">
    <location>
        <begin position="20"/>
        <end position="280"/>
    </location>
</feature>
<protein>
    <submittedName>
        <fullName evidence="2">Uncharacterized protein</fullName>
    </submittedName>
</protein>
<name>A0ABR9EC69_9GAMM</name>
<evidence type="ECO:0000313" key="2">
    <source>
        <dbReference type="EMBL" id="MBE0368560.1"/>
    </source>
</evidence>
<evidence type="ECO:0000313" key="3">
    <source>
        <dbReference type="Proteomes" id="UP000615755"/>
    </source>
</evidence>
<reference evidence="2 3" key="1">
    <citation type="submission" date="2015-03" db="EMBL/GenBank/DDBJ databases">
        <title>Genome sequence of Pseudoalteromonas aurantia.</title>
        <authorList>
            <person name="Xie B.-B."/>
            <person name="Rong J.-C."/>
            <person name="Qin Q.-L."/>
            <person name="Zhang Y.-Z."/>
        </authorList>
    </citation>
    <scope>NUCLEOTIDE SEQUENCE [LARGE SCALE GENOMIC DNA]</scope>
    <source>
        <strain evidence="2 3">208</strain>
    </source>
</reference>
<dbReference type="RefSeq" id="WP_192507820.1">
    <property type="nucleotide sequence ID" value="NZ_AQGV01000012.1"/>
</dbReference>
<dbReference type="EMBL" id="AQGV01000012">
    <property type="protein sequence ID" value="MBE0368560.1"/>
    <property type="molecule type" value="Genomic_DNA"/>
</dbReference>
<evidence type="ECO:0000256" key="1">
    <source>
        <dbReference type="SAM" id="SignalP"/>
    </source>
</evidence>
<keyword evidence="1" id="KW-0732">Signal</keyword>